<accession>A0A9Q0LD99</accession>
<evidence type="ECO:0000259" key="2">
    <source>
        <dbReference type="PROSITE" id="PS50097"/>
    </source>
</evidence>
<name>A0A9Q0LD99_ANAIG</name>
<dbReference type="InterPro" id="IPR011333">
    <property type="entry name" value="SKP1/BTB/POZ_sf"/>
</dbReference>
<feature type="compositionally biased region" description="Basic and acidic residues" evidence="1">
    <location>
        <begin position="7"/>
        <end position="28"/>
    </location>
</feature>
<evidence type="ECO:0000256" key="1">
    <source>
        <dbReference type="SAM" id="MobiDB-lite"/>
    </source>
</evidence>
<keyword evidence="4" id="KW-1185">Reference proteome</keyword>
<proteinExistence type="predicted"/>
<comment type="caution">
    <text evidence="3">The sequence shown here is derived from an EMBL/GenBank/DDBJ whole genome shotgun (WGS) entry which is preliminary data.</text>
</comment>
<dbReference type="Pfam" id="PF07534">
    <property type="entry name" value="TLD"/>
    <property type="match status" value="1"/>
</dbReference>
<dbReference type="PROSITE" id="PS50097">
    <property type="entry name" value="BTB"/>
    <property type="match status" value="1"/>
</dbReference>
<dbReference type="Gene3D" id="3.30.710.10">
    <property type="entry name" value="Potassium Channel Kv1.1, Chain A"/>
    <property type="match status" value="1"/>
</dbReference>
<dbReference type="InterPro" id="IPR000210">
    <property type="entry name" value="BTB/POZ_dom"/>
</dbReference>
<dbReference type="EMBL" id="JAPDFW010000092">
    <property type="protein sequence ID" value="KAJ5070747.1"/>
    <property type="molecule type" value="Genomic_DNA"/>
</dbReference>
<dbReference type="InterPro" id="IPR006571">
    <property type="entry name" value="TLDc_dom"/>
</dbReference>
<sequence length="485" mass="57726">MSRSKFSFKENKEKEKEKKKENEKEKKEKTNKKNIKKQLIKDLNKLYEQRNQNYDFILKIGKKLVPFPVNKSILISRSDFFHNLLRSEPISEYTIPNIKPEVMEPILKYIYTSQTFDPKPDLFFDCLFWSNFFNLDLLTEYLITKSQEIDEKIAFKFFILTTKTPKTIENLCLSSNIKKNILDDHDFFSNLNQERFLKLIQYVTDDWQRIDLKIFQTIDYWIQSQLKKNGFGLSSENYKKKSQFIANKILSKIKISRIDEEVGNKILDFPFINEEFLERLELNSKILSGKETQNPQELKQLMALKKFQNSSIIKEKLHSEKLLEWVDDKEFSSKMNLGYSANRNNFSVKKFHKICDNKNQTLVIIKTQDRILGGFTSKGFISGISGWQEHDRKAFIFLLENKSKKYHEPRKFPIKEDQIGRAIKYDKDKGPIFGDDLKINEEFKGRSDKFGKTYSPRSENRNELKTYLTGFDKYWEIDELEVYFC</sequence>
<dbReference type="CDD" id="cd18186">
    <property type="entry name" value="BTB_POZ_ZBTB_KLHL-like"/>
    <property type="match status" value="1"/>
</dbReference>
<dbReference type="AlphaFoldDB" id="A0A9Q0LD99"/>
<reference evidence="3" key="1">
    <citation type="submission" date="2022-10" db="EMBL/GenBank/DDBJ databases">
        <title>Novel sulphate-reducing endosymbionts in the free-living metamonad Anaeramoeba.</title>
        <authorList>
            <person name="Jerlstrom-Hultqvist J."/>
            <person name="Cepicka I."/>
            <person name="Gallot-Lavallee L."/>
            <person name="Salas-Leiva D."/>
            <person name="Curtis B.A."/>
            <person name="Zahonova K."/>
            <person name="Pipaliya S."/>
            <person name="Dacks J."/>
            <person name="Roger A.J."/>
        </authorList>
    </citation>
    <scope>NUCLEOTIDE SEQUENCE</scope>
    <source>
        <strain evidence="3">BMAN</strain>
    </source>
</reference>
<evidence type="ECO:0000313" key="3">
    <source>
        <dbReference type="EMBL" id="KAJ5070747.1"/>
    </source>
</evidence>
<evidence type="ECO:0000313" key="4">
    <source>
        <dbReference type="Proteomes" id="UP001149090"/>
    </source>
</evidence>
<dbReference type="SMART" id="SM00225">
    <property type="entry name" value="BTB"/>
    <property type="match status" value="1"/>
</dbReference>
<dbReference type="Proteomes" id="UP001149090">
    <property type="component" value="Unassembled WGS sequence"/>
</dbReference>
<organism evidence="3 4">
    <name type="scientific">Anaeramoeba ignava</name>
    <name type="common">Anaerobic marine amoeba</name>
    <dbReference type="NCBI Taxonomy" id="1746090"/>
    <lineage>
        <taxon>Eukaryota</taxon>
        <taxon>Metamonada</taxon>
        <taxon>Anaeramoebidae</taxon>
        <taxon>Anaeramoeba</taxon>
    </lineage>
</organism>
<dbReference type="Pfam" id="PF00651">
    <property type="entry name" value="BTB"/>
    <property type="match status" value="1"/>
</dbReference>
<protein>
    <submittedName>
        <fullName evidence="3">Pep-cterm sorting domain-containing protein</fullName>
    </submittedName>
</protein>
<dbReference type="SUPFAM" id="SSF54695">
    <property type="entry name" value="POZ domain"/>
    <property type="match status" value="1"/>
</dbReference>
<gene>
    <name evidence="3" type="ORF">M0811_01728</name>
</gene>
<feature type="domain" description="BTB" evidence="2">
    <location>
        <begin position="54"/>
        <end position="119"/>
    </location>
</feature>
<feature type="region of interest" description="Disordered" evidence="1">
    <location>
        <begin position="1"/>
        <end position="32"/>
    </location>
</feature>
<dbReference type="OrthoDB" id="2441258at2759"/>